<keyword evidence="14" id="KW-0133">Cell shape</keyword>
<evidence type="ECO:0000256" key="14">
    <source>
        <dbReference type="HAMAP-Rule" id="MF_01006"/>
    </source>
</evidence>
<feature type="transmembrane region" description="Helical" evidence="14">
    <location>
        <begin position="167"/>
        <end position="188"/>
    </location>
</feature>
<dbReference type="AlphaFoldDB" id="A0A0G0R986"/>
<comment type="similarity">
    <text evidence="2 14">Belongs to the UppP family.</text>
</comment>
<keyword evidence="14" id="KW-0573">Peptidoglycan synthesis</keyword>
<comment type="subcellular location">
    <subcellularLocation>
        <location evidence="1 14">Cell membrane</location>
        <topology evidence="1 14">Multi-pass membrane protein</topology>
    </subcellularLocation>
</comment>
<dbReference type="PATRIC" id="fig|1618550.3.peg.1037"/>
<dbReference type="PANTHER" id="PTHR30622:SF2">
    <property type="entry name" value="UNDECAPRENYL-DIPHOSPHATASE"/>
    <property type="match status" value="1"/>
</dbReference>
<keyword evidence="9 14" id="KW-0472">Membrane</keyword>
<evidence type="ECO:0000256" key="9">
    <source>
        <dbReference type="ARBA" id="ARBA00023136"/>
    </source>
</evidence>
<evidence type="ECO:0000256" key="12">
    <source>
        <dbReference type="ARBA" id="ARBA00032932"/>
    </source>
</evidence>
<evidence type="ECO:0000256" key="2">
    <source>
        <dbReference type="ARBA" id="ARBA00010621"/>
    </source>
</evidence>
<protein>
    <recommendedName>
        <fullName evidence="4 14">Undecaprenyl-diphosphatase</fullName>
        <ecNumber evidence="3 14">3.6.1.27</ecNumber>
    </recommendedName>
    <alternativeName>
        <fullName evidence="12 14">Bacitracin resistance protein</fullName>
    </alternativeName>
    <alternativeName>
        <fullName evidence="11 14">Undecaprenyl pyrophosphate phosphatase</fullName>
    </alternativeName>
</protein>
<comment type="caution">
    <text evidence="15">The sequence shown here is derived from an EMBL/GenBank/DDBJ whole genome shotgun (WGS) entry which is preliminary data.</text>
</comment>
<dbReference type="GO" id="GO:0005886">
    <property type="term" value="C:plasma membrane"/>
    <property type="evidence" value="ECO:0007669"/>
    <property type="project" value="UniProtKB-SubCell"/>
</dbReference>
<evidence type="ECO:0000256" key="6">
    <source>
        <dbReference type="ARBA" id="ARBA00022692"/>
    </source>
</evidence>
<dbReference type="Proteomes" id="UP000034246">
    <property type="component" value="Unassembled WGS sequence"/>
</dbReference>
<keyword evidence="7 14" id="KW-0378">Hydrolase</keyword>
<evidence type="ECO:0000313" key="15">
    <source>
        <dbReference type="EMBL" id="KKR10262.1"/>
    </source>
</evidence>
<name>A0A0G0R986_9BACT</name>
<evidence type="ECO:0000256" key="10">
    <source>
        <dbReference type="ARBA" id="ARBA00023251"/>
    </source>
</evidence>
<evidence type="ECO:0000256" key="13">
    <source>
        <dbReference type="ARBA" id="ARBA00047594"/>
    </source>
</evidence>
<dbReference type="GO" id="GO:0008360">
    <property type="term" value="P:regulation of cell shape"/>
    <property type="evidence" value="ECO:0007669"/>
    <property type="project" value="UniProtKB-KW"/>
</dbReference>
<feature type="transmembrane region" description="Helical" evidence="14">
    <location>
        <begin position="72"/>
        <end position="89"/>
    </location>
</feature>
<dbReference type="GO" id="GO:0009252">
    <property type="term" value="P:peptidoglycan biosynthetic process"/>
    <property type="evidence" value="ECO:0007669"/>
    <property type="project" value="UniProtKB-KW"/>
</dbReference>
<dbReference type="STRING" id="1618550.UT39_C0021G0004"/>
<dbReference type="PANTHER" id="PTHR30622">
    <property type="entry name" value="UNDECAPRENYL-DIPHOSPHATASE"/>
    <property type="match status" value="1"/>
</dbReference>
<evidence type="ECO:0000256" key="11">
    <source>
        <dbReference type="ARBA" id="ARBA00032707"/>
    </source>
</evidence>
<feature type="transmembrane region" description="Helical" evidence="14">
    <location>
        <begin position="95"/>
        <end position="115"/>
    </location>
</feature>
<keyword evidence="5 14" id="KW-1003">Cell membrane</keyword>
<dbReference type="Pfam" id="PF02673">
    <property type="entry name" value="BacA"/>
    <property type="match status" value="1"/>
</dbReference>
<feature type="transmembrane region" description="Helical" evidence="14">
    <location>
        <begin position="227"/>
        <end position="244"/>
    </location>
</feature>
<dbReference type="EMBL" id="LBWP01000021">
    <property type="protein sequence ID" value="KKR10262.1"/>
    <property type="molecule type" value="Genomic_DNA"/>
</dbReference>
<dbReference type="EC" id="3.6.1.27" evidence="3 14"/>
<keyword evidence="14" id="KW-0961">Cell wall biogenesis/degradation</keyword>
<evidence type="ECO:0000313" key="16">
    <source>
        <dbReference type="Proteomes" id="UP000034246"/>
    </source>
</evidence>
<reference evidence="15 16" key="1">
    <citation type="journal article" date="2015" name="Nature">
        <title>rRNA introns, odd ribosomes, and small enigmatic genomes across a large radiation of phyla.</title>
        <authorList>
            <person name="Brown C.T."/>
            <person name="Hug L.A."/>
            <person name="Thomas B.C."/>
            <person name="Sharon I."/>
            <person name="Castelle C.J."/>
            <person name="Singh A."/>
            <person name="Wilkins M.J."/>
            <person name="Williams K.H."/>
            <person name="Banfield J.F."/>
        </authorList>
    </citation>
    <scope>NUCLEOTIDE SEQUENCE [LARGE SCALE GENOMIC DNA]</scope>
</reference>
<dbReference type="GO" id="GO:0046677">
    <property type="term" value="P:response to antibiotic"/>
    <property type="evidence" value="ECO:0007669"/>
    <property type="project" value="UniProtKB-UniRule"/>
</dbReference>
<keyword evidence="6 14" id="KW-0812">Transmembrane</keyword>
<dbReference type="HAMAP" id="MF_01006">
    <property type="entry name" value="Undec_diphosphatase"/>
    <property type="match status" value="1"/>
</dbReference>
<evidence type="ECO:0000256" key="3">
    <source>
        <dbReference type="ARBA" id="ARBA00012374"/>
    </source>
</evidence>
<evidence type="ECO:0000256" key="5">
    <source>
        <dbReference type="ARBA" id="ARBA00022475"/>
    </source>
</evidence>
<feature type="transmembrane region" description="Helical" evidence="14">
    <location>
        <begin position="42"/>
        <end position="60"/>
    </location>
</feature>
<proteinExistence type="inferred from homology"/>
<dbReference type="GO" id="GO:0071555">
    <property type="term" value="P:cell wall organization"/>
    <property type="evidence" value="ECO:0007669"/>
    <property type="project" value="UniProtKB-KW"/>
</dbReference>
<evidence type="ECO:0000256" key="4">
    <source>
        <dbReference type="ARBA" id="ARBA00021581"/>
    </source>
</evidence>
<comment type="function">
    <text evidence="14">Catalyzes the dephosphorylation of undecaprenyl diphosphate (UPP). Confers resistance to bacitracin.</text>
</comment>
<comment type="miscellaneous">
    <text evidence="14">Bacitracin is thought to be involved in the inhibition of peptidoglycan synthesis by sequestering undecaprenyl diphosphate, thereby reducing the pool of lipid carrier available.</text>
</comment>
<keyword evidence="8 14" id="KW-1133">Transmembrane helix</keyword>
<feature type="transmembrane region" description="Helical" evidence="14">
    <location>
        <begin position="200"/>
        <end position="221"/>
    </location>
</feature>
<evidence type="ECO:0000256" key="8">
    <source>
        <dbReference type="ARBA" id="ARBA00022989"/>
    </source>
</evidence>
<dbReference type="GO" id="GO:0050380">
    <property type="term" value="F:undecaprenyl-diphosphatase activity"/>
    <property type="evidence" value="ECO:0007669"/>
    <property type="project" value="UniProtKB-UniRule"/>
</dbReference>
<keyword evidence="10 14" id="KW-0046">Antibiotic resistance</keyword>
<accession>A0A0G0R986</accession>
<evidence type="ECO:0000256" key="1">
    <source>
        <dbReference type="ARBA" id="ARBA00004651"/>
    </source>
</evidence>
<gene>
    <name evidence="14" type="primary">uppP</name>
    <name evidence="15" type="ORF">UT39_C0021G0004</name>
</gene>
<sequence length="245" mass="26693">MNLLQSALLGAVQGLTEFLPVSSSGHLVLFQKLIPGFQQPGVLFDVFLHLGTVLAVIFFFWKKIIKLNMREWFLLGVATIPAAVVGYLLSDTVDILFANATLVSFALLVTGILNIRTDLNVQRKGDFSSKEAIVVGLFQAVAILPGISRSGSTIFAGTWLGIEKEKAAGFSFLLSVPAVLGANVLEMFKYRNNLGLDINYIVGLFCSFVFGILCIKILLKALKGTKFKYFGYYCLAVGVLTLVLL</sequence>
<comment type="catalytic activity">
    <reaction evidence="13 14">
        <text>di-trans,octa-cis-undecaprenyl diphosphate + H2O = di-trans,octa-cis-undecaprenyl phosphate + phosphate + H(+)</text>
        <dbReference type="Rhea" id="RHEA:28094"/>
        <dbReference type="ChEBI" id="CHEBI:15377"/>
        <dbReference type="ChEBI" id="CHEBI:15378"/>
        <dbReference type="ChEBI" id="CHEBI:43474"/>
        <dbReference type="ChEBI" id="CHEBI:58405"/>
        <dbReference type="ChEBI" id="CHEBI:60392"/>
        <dbReference type="EC" id="3.6.1.27"/>
    </reaction>
</comment>
<organism evidence="15 16">
    <name type="scientific">Candidatus Woesebacteria bacterium GW2011_GWA1_39_21</name>
    <dbReference type="NCBI Taxonomy" id="1618550"/>
    <lineage>
        <taxon>Bacteria</taxon>
        <taxon>Candidatus Woeseibacteriota</taxon>
    </lineage>
</organism>
<evidence type="ECO:0000256" key="7">
    <source>
        <dbReference type="ARBA" id="ARBA00022801"/>
    </source>
</evidence>
<dbReference type="InterPro" id="IPR003824">
    <property type="entry name" value="UppP"/>
</dbReference>